<dbReference type="PANTHER" id="PTHR47690:SF1">
    <property type="entry name" value="GLUCOKINASE"/>
    <property type="match status" value="1"/>
</dbReference>
<sequence>MQNRNLEFPVLIGDIGGTNMRFSLILNQAGEQMAIATGKVNDFPTIEDAIGSAILPLIKTHPKSLFLAIAGPVTGKEIKLTNCNWIISPTKLIEQFGFNEVFLINDFEAQALSTIVLPEKYLEPIGKITTATDQTKVVIGAGSGLGIAGLIYLNGRYIPIEGEGGHIDFAPQSDEDLAIYPFLKKIIGRVSAEELLSGRGLLNIYRAICAMRNVKAPIELPEEITAEARLVHPHRAIENQAYEAVQFFINYLARLAGDFALVFKAEGGVYIGGGILPEMLPLIDENLFRRNFIHKQPHEKLLENIPTFVLTHPRAALVGMESYVRHPERFMLDMEGRFFVKTTK</sequence>
<dbReference type="Proteomes" id="UP000187344">
    <property type="component" value="Unassembled WGS sequence"/>
</dbReference>
<dbReference type="RefSeq" id="WP_075869064.1">
    <property type="nucleotide sequence ID" value="NZ_LXYT01000001.1"/>
</dbReference>
<dbReference type="GO" id="GO:0005829">
    <property type="term" value="C:cytosol"/>
    <property type="evidence" value="ECO:0007669"/>
    <property type="project" value="TreeGrafter"/>
</dbReference>
<keyword evidence="2 4" id="KW-0418">Kinase</keyword>
<proteinExistence type="inferred from homology"/>
<dbReference type="PANTHER" id="PTHR47690">
    <property type="entry name" value="GLUCOKINASE"/>
    <property type="match status" value="1"/>
</dbReference>
<dbReference type="GO" id="GO:0004340">
    <property type="term" value="F:glucokinase activity"/>
    <property type="evidence" value="ECO:0007669"/>
    <property type="project" value="UniProtKB-EC"/>
</dbReference>
<evidence type="ECO:0000313" key="4">
    <source>
        <dbReference type="EMBL" id="OLY43899.1"/>
    </source>
</evidence>
<reference evidence="4 5" key="1">
    <citation type="submission" date="2016-12" db="EMBL/GenBank/DDBJ databases">
        <title>Comparative genomics of Bartonella apis.</title>
        <authorList>
            <person name="Engel P."/>
        </authorList>
    </citation>
    <scope>NUCLEOTIDE SEQUENCE [LARGE SCALE GENOMIC DNA]</scope>
    <source>
        <strain evidence="4 5">PEB0149</strain>
    </source>
</reference>
<dbReference type="EMBL" id="LXYT01000001">
    <property type="protein sequence ID" value="OLY43899.1"/>
    <property type="molecule type" value="Genomic_DNA"/>
</dbReference>
<protein>
    <submittedName>
        <fullName evidence="4">Glucokinase</fullName>
        <ecNumber evidence="4">2.7.1.2</ecNumber>
    </submittedName>
</protein>
<organism evidence="4 5">
    <name type="scientific">Bartonella apis</name>
    <dbReference type="NCBI Taxonomy" id="1686310"/>
    <lineage>
        <taxon>Bacteria</taxon>
        <taxon>Pseudomonadati</taxon>
        <taxon>Pseudomonadota</taxon>
        <taxon>Alphaproteobacteria</taxon>
        <taxon>Hyphomicrobiales</taxon>
        <taxon>Bartonellaceae</taxon>
        <taxon>Bartonella</taxon>
    </lineage>
</organism>
<dbReference type="InterPro" id="IPR003836">
    <property type="entry name" value="Glucokinase"/>
</dbReference>
<dbReference type="InterPro" id="IPR050201">
    <property type="entry name" value="Bacterial_glucokinase"/>
</dbReference>
<dbReference type="SUPFAM" id="SSF53067">
    <property type="entry name" value="Actin-like ATPase domain"/>
    <property type="match status" value="1"/>
</dbReference>
<dbReference type="OrthoDB" id="9800595at2"/>
<comment type="similarity">
    <text evidence="3">Belongs to the bacterial glucokinase family.</text>
</comment>
<comment type="caution">
    <text evidence="4">The sequence shown here is derived from an EMBL/GenBank/DDBJ whole genome shotgun (WGS) entry which is preliminary data.</text>
</comment>
<dbReference type="GO" id="GO:0005536">
    <property type="term" value="F:D-glucose binding"/>
    <property type="evidence" value="ECO:0007669"/>
    <property type="project" value="InterPro"/>
</dbReference>
<dbReference type="CDD" id="cd24008">
    <property type="entry name" value="ASKHA_NBD_GLK"/>
    <property type="match status" value="1"/>
</dbReference>
<dbReference type="Pfam" id="PF02685">
    <property type="entry name" value="Glucokinase"/>
    <property type="match status" value="1"/>
</dbReference>
<dbReference type="EC" id="2.7.1.2" evidence="4"/>
<evidence type="ECO:0000256" key="1">
    <source>
        <dbReference type="ARBA" id="ARBA00022679"/>
    </source>
</evidence>
<keyword evidence="1 4" id="KW-0808">Transferase</keyword>
<dbReference type="GO" id="GO:0006096">
    <property type="term" value="P:glycolytic process"/>
    <property type="evidence" value="ECO:0007669"/>
    <property type="project" value="InterPro"/>
</dbReference>
<dbReference type="Gene3D" id="3.30.420.40">
    <property type="match status" value="1"/>
</dbReference>
<dbReference type="InterPro" id="IPR043129">
    <property type="entry name" value="ATPase_NBD"/>
</dbReference>
<dbReference type="Gene3D" id="3.40.367.20">
    <property type="match status" value="1"/>
</dbReference>
<evidence type="ECO:0000256" key="2">
    <source>
        <dbReference type="ARBA" id="ARBA00022777"/>
    </source>
</evidence>
<evidence type="ECO:0000256" key="3">
    <source>
        <dbReference type="RuleBase" id="RU004046"/>
    </source>
</evidence>
<dbReference type="AlphaFoldDB" id="A0A1R0FAH6"/>
<keyword evidence="5" id="KW-1185">Reference proteome</keyword>
<gene>
    <name evidence="4" type="ORF">PEB0149_013400</name>
</gene>
<dbReference type="GO" id="GO:0005524">
    <property type="term" value="F:ATP binding"/>
    <property type="evidence" value="ECO:0007669"/>
    <property type="project" value="InterPro"/>
</dbReference>
<accession>A0A1R0FAH6</accession>
<evidence type="ECO:0000313" key="5">
    <source>
        <dbReference type="Proteomes" id="UP000187344"/>
    </source>
</evidence>
<name>A0A1R0FAH6_9HYPH</name>